<dbReference type="InterPro" id="IPR036412">
    <property type="entry name" value="HAD-like_sf"/>
</dbReference>
<reference evidence="1 2" key="1">
    <citation type="submission" date="2024-04" db="EMBL/GenBank/DDBJ databases">
        <title>Tritrichomonas musculus Genome.</title>
        <authorList>
            <person name="Alves-Ferreira E."/>
            <person name="Grigg M."/>
            <person name="Lorenzi H."/>
            <person name="Galac M."/>
        </authorList>
    </citation>
    <scope>NUCLEOTIDE SEQUENCE [LARGE SCALE GENOMIC DNA]</scope>
    <source>
        <strain evidence="1 2">EAF2021</strain>
    </source>
</reference>
<dbReference type="InterPro" id="IPR023214">
    <property type="entry name" value="HAD_sf"/>
</dbReference>
<accession>A0ABR2J1M6</accession>
<dbReference type="SUPFAM" id="SSF56784">
    <property type="entry name" value="HAD-like"/>
    <property type="match status" value="1"/>
</dbReference>
<gene>
    <name evidence="1" type="ORF">M9Y10_007548</name>
</gene>
<dbReference type="CDD" id="cd01427">
    <property type="entry name" value="HAD_like"/>
    <property type="match status" value="1"/>
</dbReference>
<dbReference type="InterPro" id="IPR041492">
    <property type="entry name" value="HAD_2"/>
</dbReference>
<dbReference type="PANTHER" id="PTHR43434:SF1">
    <property type="entry name" value="PHOSPHOGLYCOLATE PHOSPHATASE"/>
    <property type="match status" value="1"/>
</dbReference>
<evidence type="ECO:0000313" key="2">
    <source>
        <dbReference type="Proteomes" id="UP001470230"/>
    </source>
</evidence>
<dbReference type="InterPro" id="IPR050155">
    <property type="entry name" value="HAD-like_hydrolase_sf"/>
</dbReference>
<organism evidence="1 2">
    <name type="scientific">Tritrichomonas musculus</name>
    <dbReference type="NCBI Taxonomy" id="1915356"/>
    <lineage>
        <taxon>Eukaryota</taxon>
        <taxon>Metamonada</taxon>
        <taxon>Parabasalia</taxon>
        <taxon>Tritrichomonadida</taxon>
        <taxon>Tritrichomonadidae</taxon>
        <taxon>Tritrichomonas</taxon>
    </lineage>
</organism>
<protein>
    <submittedName>
        <fullName evidence="1">Uncharacterized protein</fullName>
    </submittedName>
</protein>
<keyword evidence="2" id="KW-1185">Reference proteome</keyword>
<sequence>MIQSDLHRINPNHPVLLMDFDQTIRNGGGTSNRIMKTLYKILEERGVEQEKIEEVSIKTRREGRFGSYNYILGLCDDDVDKFNELCAELFPRVDYSNVHRDIKLLKALKKVSKKYNLYIFTNAHRMHVDICCKILFGVGLKDLNFIKCFDITETYENGKFTRKQDEGGLEKACQRIGADMSECILIDDNKYIIKCAKSKGMRGIRIKNNKLELIQVLKVLKEI</sequence>
<evidence type="ECO:0000313" key="1">
    <source>
        <dbReference type="EMBL" id="KAK8871805.1"/>
    </source>
</evidence>
<name>A0ABR2J1M6_9EUKA</name>
<comment type="caution">
    <text evidence="1">The sequence shown here is derived from an EMBL/GenBank/DDBJ whole genome shotgun (WGS) entry which is preliminary data.</text>
</comment>
<dbReference type="Proteomes" id="UP001470230">
    <property type="component" value="Unassembled WGS sequence"/>
</dbReference>
<dbReference type="PANTHER" id="PTHR43434">
    <property type="entry name" value="PHOSPHOGLYCOLATE PHOSPHATASE"/>
    <property type="match status" value="1"/>
</dbReference>
<dbReference type="Gene3D" id="3.40.50.1000">
    <property type="entry name" value="HAD superfamily/HAD-like"/>
    <property type="match status" value="1"/>
</dbReference>
<proteinExistence type="predicted"/>
<dbReference type="EMBL" id="JAPFFF010000013">
    <property type="protein sequence ID" value="KAK8871805.1"/>
    <property type="molecule type" value="Genomic_DNA"/>
</dbReference>
<dbReference type="Pfam" id="PF13419">
    <property type="entry name" value="HAD_2"/>
    <property type="match status" value="1"/>
</dbReference>